<evidence type="ECO:0000256" key="8">
    <source>
        <dbReference type="ARBA" id="ARBA00022833"/>
    </source>
</evidence>
<evidence type="ECO:0000259" key="10">
    <source>
        <dbReference type="PROSITE" id="PS51873"/>
    </source>
</evidence>
<keyword evidence="8" id="KW-0862">Zinc</keyword>
<keyword evidence="9" id="KW-0175">Coiled coil</keyword>
<dbReference type="InterPro" id="IPR017907">
    <property type="entry name" value="Znf_RING_CS"/>
</dbReference>
<dbReference type="GO" id="GO:0061630">
    <property type="term" value="F:ubiquitin protein ligase activity"/>
    <property type="evidence" value="ECO:0007669"/>
    <property type="project" value="UniProtKB-EC"/>
</dbReference>
<comment type="caution">
    <text evidence="11">The sequence shown here is derived from an EMBL/GenBank/DDBJ whole genome shotgun (WGS) entry which is preliminary data.</text>
</comment>
<dbReference type="InterPro" id="IPR044066">
    <property type="entry name" value="TRIAD_supradom"/>
</dbReference>
<keyword evidence="5" id="KW-0677">Repeat</keyword>
<keyword evidence="7" id="KW-0833">Ubl conjugation pathway</keyword>
<evidence type="ECO:0000256" key="6">
    <source>
        <dbReference type="ARBA" id="ARBA00022771"/>
    </source>
</evidence>
<organism evidence="11 12">
    <name type="scientific">Dactylonectria estremocensis</name>
    <dbReference type="NCBI Taxonomy" id="1079267"/>
    <lineage>
        <taxon>Eukaryota</taxon>
        <taxon>Fungi</taxon>
        <taxon>Dikarya</taxon>
        <taxon>Ascomycota</taxon>
        <taxon>Pezizomycotina</taxon>
        <taxon>Sordariomycetes</taxon>
        <taxon>Hypocreomycetidae</taxon>
        <taxon>Hypocreales</taxon>
        <taxon>Nectriaceae</taxon>
        <taxon>Dactylonectria</taxon>
    </lineage>
</organism>
<dbReference type="InterPro" id="IPR031127">
    <property type="entry name" value="E3_UB_ligase_RBR"/>
</dbReference>
<keyword evidence="3" id="KW-0808">Transferase</keyword>
<dbReference type="SMART" id="SM00647">
    <property type="entry name" value="IBR"/>
    <property type="match status" value="2"/>
</dbReference>
<keyword evidence="6" id="KW-0863">Zinc-finger</keyword>
<proteinExistence type="predicted"/>
<dbReference type="CDD" id="cd20335">
    <property type="entry name" value="BRcat_RBR"/>
    <property type="match status" value="1"/>
</dbReference>
<keyword evidence="4" id="KW-0479">Metal-binding</keyword>
<dbReference type="Gene3D" id="1.20.120.1750">
    <property type="match status" value="1"/>
</dbReference>
<name>A0A9P9EGT9_9HYPO</name>
<evidence type="ECO:0000256" key="1">
    <source>
        <dbReference type="ARBA" id="ARBA00001798"/>
    </source>
</evidence>
<sequence length="681" mass="77722">MASGTVIMSQMTDGLREEEIFSLEAIDQLGETMRSRRLELETLLDTNEALRRTAFTGLAKMQALFKAREEELEVIEHQKESSTRPSLEDKLGVLEEELCHERKTSQQVQVECALLRKQVQATKEELEQFKSAWCTGLTPRQMLMQRVISRYQPGISYGEDSSRFSKDLGLPVLALNLMTYGMDAKMTSEMSVSFSRSLDDCTPGNSLMEDIWVQTCHSCHKAKFFSIKTFASPALREFPDNASPTSCCSKPLCSECLIKSLTSAFGEEWCNVAQSELRYKCPQPSCDASIKVENRRHLGILLNGIKYGMKISIMKRYDNITSLRNAVQKLVPQPGPTAFSAAAALHEQLVNRGKMSPFMFQEKAVPGRLVQVFRNDNHDLVQLCDVDHRGDTTLSVPLFTDRIKRSNKAKECSVCTESISDLQFNSLDEWMEDWKGFHGRGMWTILKFPEKLGNRCTHDIDVCTSCFQTYLQAQLQQRGRECCDNLTCPSFECGRTLEFDEIRLYAGHENFEKYDKFCTLDFLSKSPNFRWCLREQCSNGEIYENGATSPCVTCTECNFRMCFTHQAAWHEGYTCAQLDNLVSYKDASSENTRHWLVKNTKPCPGCNAPLERRGGCYHMTCSSCQHQFCWQCLADWGNIQPRNRAHRRTEHKEGCYFRGTNTLPTNISGPTLQDEINRIER</sequence>
<evidence type="ECO:0000256" key="7">
    <source>
        <dbReference type="ARBA" id="ARBA00022786"/>
    </source>
</evidence>
<dbReference type="Pfam" id="PF22191">
    <property type="entry name" value="IBR_1"/>
    <property type="match status" value="1"/>
</dbReference>
<feature type="domain" description="RING-type" evidence="10">
    <location>
        <begin position="408"/>
        <end position="659"/>
    </location>
</feature>
<protein>
    <recommendedName>
        <fullName evidence="2">RBR-type E3 ubiquitin transferase</fullName>
        <ecNumber evidence="2">2.3.2.31</ecNumber>
    </recommendedName>
</protein>
<dbReference type="OrthoDB" id="1431934at2759"/>
<dbReference type="Proteomes" id="UP000717696">
    <property type="component" value="Unassembled WGS sequence"/>
</dbReference>
<dbReference type="EC" id="2.3.2.31" evidence="2"/>
<feature type="coiled-coil region" evidence="9">
    <location>
        <begin position="105"/>
        <end position="132"/>
    </location>
</feature>
<dbReference type="PANTHER" id="PTHR11685">
    <property type="entry name" value="RBR FAMILY RING FINGER AND IBR DOMAIN-CONTAINING"/>
    <property type="match status" value="1"/>
</dbReference>
<evidence type="ECO:0000313" key="12">
    <source>
        <dbReference type="Proteomes" id="UP000717696"/>
    </source>
</evidence>
<dbReference type="InterPro" id="IPR002867">
    <property type="entry name" value="IBR_dom"/>
</dbReference>
<dbReference type="PROSITE" id="PS51873">
    <property type="entry name" value="TRIAD"/>
    <property type="match status" value="1"/>
</dbReference>
<accession>A0A9P9EGT9</accession>
<dbReference type="PROSITE" id="PS00518">
    <property type="entry name" value="ZF_RING_1"/>
    <property type="match status" value="1"/>
</dbReference>
<evidence type="ECO:0000313" key="11">
    <source>
        <dbReference type="EMBL" id="KAH7136859.1"/>
    </source>
</evidence>
<evidence type="ECO:0000256" key="9">
    <source>
        <dbReference type="SAM" id="Coils"/>
    </source>
</evidence>
<evidence type="ECO:0000256" key="5">
    <source>
        <dbReference type="ARBA" id="ARBA00022737"/>
    </source>
</evidence>
<dbReference type="EMBL" id="JAGMUU010000016">
    <property type="protein sequence ID" value="KAH7136859.1"/>
    <property type="molecule type" value="Genomic_DNA"/>
</dbReference>
<dbReference type="Pfam" id="PF01485">
    <property type="entry name" value="IBR"/>
    <property type="match status" value="1"/>
</dbReference>
<dbReference type="GO" id="GO:0008270">
    <property type="term" value="F:zinc ion binding"/>
    <property type="evidence" value="ECO:0007669"/>
    <property type="project" value="UniProtKB-KW"/>
</dbReference>
<gene>
    <name evidence="11" type="ORF">B0J13DRAFT_609705</name>
</gene>
<dbReference type="InterPro" id="IPR013083">
    <property type="entry name" value="Znf_RING/FYVE/PHD"/>
</dbReference>
<keyword evidence="12" id="KW-1185">Reference proteome</keyword>
<evidence type="ECO:0000256" key="4">
    <source>
        <dbReference type="ARBA" id="ARBA00022723"/>
    </source>
</evidence>
<dbReference type="Gene3D" id="3.30.40.10">
    <property type="entry name" value="Zinc/RING finger domain, C3HC4 (zinc finger)"/>
    <property type="match status" value="1"/>
</dbReference>
<dbReference type="SUPFAM" id="SSF57850">
    <property type="entry name" value="RING/U-box"/>
    <property type="match status" value="2"/>
</dbReference>
<comment type="catalytic activity">
    <reaction evidence="1">
        <text>[E2 ubiquitin-conjugating enzyme]-S-ubiquitinyl-L-cysteine + [acceptor protein]-L-lysine = [E2 ubiquitin-conjugating enzyme]-L-cysteine + [acceptor protein]-N(6)-ubiquitinyl-L-lysine.</text>
        <dbReference type="EC" id="2.3.2.31"/>
    </reaction>
</comment>
<reference evidence="11" key="1">
    <citation type="journal article" date="2021" name="Nat. Commun.">
        <title>Genetic determinants of endophytism in the Arabidopsis root mycobiome.</title>
        <authorList>
            <person name="Mesny F."/>
            <person name="Miyauchi S."/>
            <person name="Thiergart T."/>
            <person name="Pickel B."/>
            <person name="Atanasova L."/>
            <person name="Karlsson M."/>
            <person name="Huettel B."/>
            <person name="Barry K.W."/>
            <person name="Haridas S."/>
            <person name="Chen C."/>
            <person name="Bauer D."/>
            <person name="Andreopoulos W."/>
            <person name="Pangilinan J."/>
            <person name="LaButti K."/>
            <person name="Riley R."/>
            <person name="Lipzen A."/>
            <person name="Clum A."/>
            <person name="Drula E."/>
            <person name="Henrissat B."/>
            <person name="Kohler A."/>
            <person name="Grigoriev I.V."/>
            <person name="Martin F.M."/>
            <person name="Hacquard S."/>
        </authorList>
    </citation>
    <scope>NUCLEOTIDE SEQUENCE</scope>
    <source>
        <strain evidence="11">MPI-CAGE-AT-0021</strain>
    </source>
</reference>
<dbReference type="GO" id="GO:0016567">
    <property type="term" value="P:protein ubiquitination"/>
    <property type="evidence" value="ECO:0007669"/>
    <property type="project" value="InterPro"/>
</dbReference>
<evidence type="ECO:0000256" key="3">
    <source>
        <dbReference type="ARBA" id="ARBA00022679"/>
    </source>
</evidence>
<dbReference type="AlphaFoldDB" id="A0A9P9EGT9"/>
<evidence type="ECO:0000256" key="2">
    <source>
        <dbReference type="ARBA" id="ARBA00012251"/>
    </source>
</evidence>